<dbReference type="AlphaFoldDB" id="A0A0U1QXC0"/>
<reference evidence="1 2" key="1">
    <citation type="journal article" date="2007" name="PLoS Genet.">
        <title>The complete genome sequence of Yersinia pseudotuberculosis IP31758, the causative agent of Far East scarlet-like fever.</title>
        <authorList>
            <person name="Eppinger M."/>
            <person name="Rosovitz M.J."/>
            <person name="Fricke W.F."/>
            <person name="Rasko D.A."/>
            <person name="Kokorina G."/>
            <person name="Fayolle C."/>
            <person name="Lindler L.E."/>
            <person name="Carniel E."/>
            <person name="Ravel J."/>
        </authorList>
    </citation>
    <scope>NUCLEOTIDE SEQUENCE [LARGE SCALE GENOMIC DNA]</scope>
    <source>
        <strain evidence="1 2">IP 31758</strain>
    </source>
</reference>
<sequence>MAYSTASATVKNPLRGYPMKRVFKFLEMLEQRYAAQKGKN</sequence>
<evidence type="ECO:0000313" key="1">
    <source>
        <dbReference type="EMBL" id="ABS47285.1"/>
    </source>
</evidence>
<protein>
    <submittedName>
        <fullName evidence="1">Uncharacterized protein</fullName>
    </submittedName>
</protein>
<proteinExistence type="predicted"/>
<dbReference type="HOGENOM" id="CLU_3298960_0_0_6"/>
<dbReference type="Proteomes" id="UP000002412">
    <property type="component" value="Chromosome"/>
</dbReference>
<dbReference type="EMBL" id="CP000720">
    <property type="protein sequence ID" value="ABS47285.1"/>
    <property type="molecule type" value="Genomic_DNA"/>
</dbReference>
<gene>
    <name evidence="1" type="ordered locus">YpsIP31758_4001</name>
</gene>
<organism evidence="1 2">
    <name type="scientific">Yersinia pseudotuberculosis serotype O:1b (strain IP 31758)</name>
    <dbReference type="NCBI Taxonomy" id="349747"/>
    <lineage>
        <taxon>Bacteria</taxon>
        <taxon>Pseudomonadati</taxon>
        <taxon>Pseudomonadota</taxon>
        <taxon>Gammaproteobacteria</taxon>
        <taxon>Enterobacterales</taxon>
        <taxon>Yersiniaceae</taxon>
        <taxon>Yersinia</taxon>
    </lineage>
</organism>
<dbReference type="KEGG" id="ypi:YpsIP31758_4001"/>
<name>A0A0U1QXC0_YERP3</name>
<evidence type="ECO:0000313" key="2">
    <source>
        <dbReference type="Proteomes" id="UP000002412"/>
    </source>
</evidence>
<accession>A0A0U1QXC0</accession>